<dbReference type="NCBIfam" id="TIGR01579">
    <property type="entry name" value="MiaB-like-C"/>
    <property type="match status" value="1"/>
</dbReference>
<dbReference type="InterPro" id="IPR006467">
    <property type="entry name" value="MiaB-like_bact"/>
</dbReference>
<dbReference type="PANTHER" id="PTHR11918:SF45">
    <property type="entry name" value="THREONYLCARBAMOYLADENOSINE TRNA METHYLTHIOTRANSFERASE"/>
    <property type="match status" value="1"/>
</dbReference>
<keyword evidence="11" id="KW-1185">Reference proteome</keyword>
<keyword evidence="2" id="KW-0004">4Fe-4S</keyword>
<dbReference type="SFLD" id="SFLDS00029">
    <property type="entry name" value="Radical_SAM"/>
    <property type="match status" value="1"/>
</dbReference>
<dbReference type="PROSITE" id="PS51918">
    <property type="entry name" value="RADICAL_SAM"/>
    <property type="match status" value="1"/>
</dbReference>
<feature type="domain" description="Radical SAM core" evidence="9">
    <location>
        <begin position="133"/>
        <end position="361"/>
    </location>
</feature>
<gene>
    <name evidence="10" type="ordered locus">Selin_1617</name>
</gene>
<dbReference type="Gene3D" id="3.80.30.20">
    <property type="entry name" value="tm_1862 like domain"/>
    <property type="match status" value="1"/>
</dbReference>
<dbReference type="RefSeq" id="WP_013506227.1">
    <property type="nucleotide sequence ID" value="NC_014836.1"/>
</dbReference>
<name>E6W0C9_DESIS</name>
<sequence length="426" mass="47135">MQAFYIKTLGCRLNQAESAMMKEELILSGMRQAEHPGQADFVLVNSCTVTARADSKTLAYARRARRENPAATIAIIGCMAQTAMEDLLALPYVDMVFGNQEKNALVTTLLRQVPHSVGVLSEHSAPLKLIAQASGDERVNLKIQDGCDNTCSYCLVTIARGPSRSIKMEHVLETAAELAHTFDEIILTGVHIGSYGKDLAEPSSLGRLMERLLEIPHLGRLRLSSIEPAEIDETILGLLSHPKLCRHLHISLQSADDRILALMNRHYRWSEALKVMEQVKSIDPFLKIGTDIIAGFPGESPATFESICQRIESSPLDYLHIFPFSGRPGTQAVDLPDQCPDHEKHARVQRLQAVAAHLQERFHRSCLGQQRWVLLEKGAGYLKGETDNYISVRLRENPTGRSKQLVRLSGLADDGQSMEGEIVTGS</sequence>
<dbReference type="InterPro" id="IPR005839">
    <property type="entry name" value="Methylthiotransferase"/>
</dbReference>
<dbReference type="InParanoid" id="E6W0C9"/>
<keyword evidence="7" id="KW-0411">Iron-sulfur</keyword>
<dbReference type="Proteomes" id="UP000002572">
    <property type="component" value="Chromosome"/>
</dbReference>
<keyword evidence="6" id="KW-0408">Iron</keyword>
<dbReference type="AlphaFoldDB" id="E6W0C9"/>
<dbReference type="NCBIfam" id="TIGR00089">
    <property type="entry name" value="MiaB/RimO family radical SAM methylthiotransferase"/>
    <property type="match status" value="1"/>
</dbReference>
<evidence type="ECO:0000259" key="9">
    <source>
        <dbReference type="PROSITE" id="PS51918"/>
    </source>
</evidence>
<dbReference type="EMBL" id="CP002432">
    <property type="protein sequence ID" value="ADU66347.1"/>
    <property type="molecule type" value="Genomic_DNA"/>
</dbReference>
<accession>E6W0C9</accession>
<dbReference type="HOGENOM" id="CLU_018697_1_0_0"/>
<dbReference type="InterPro" id="IPR020612">
    <property type="entry name" value="Methylthiotransferase_CS"/>
</dbReference>
<dbReference type="Gene3D" id="3.40.50.12160">
    <property type="entry name" value="Methylthiotransferase, N-terminal domain"/>
    <property type="match status" value="1"/>
</dbReference>
<dbReference type="PROSITE" id="PS51449">
    <property type="entry name" value="MTTASE_N"/>
    <property type="match status" value="1"/>
</dbReference>
<feature type="domain" description="MTTase N-terminal" evidence="8">
    <location>
        <begin position="2"/>
        <end position="115"/>
    </location>
</feature>
<dbReference type="PROSITE" id="PS01278">
    <property type="entry name" value="MTTASE_RADICAL"/>
    <property type="match status" value="1"/>
</dbReference>
<dbReference type="InterPro" id="IPR007197">
    <property type="entry name" value="rSAM"/>
</dbReference>
<comment type="cofactor">
    <cofactor evidence="1">
        <name>[4Fe-4S] cluster</name>
        <dbReference type="ChEBI" id="CHEBI:49883"/>
    </cofactor>
</comment>
<dbReference type="Pfam" id="PF04055">
    <property type="entry name" value="Radical_SAM"/>
    <property type="match status" value="1"/>
</dbReference>
<dbReference type="KEGG" id="din:Selin_1617"/>
<evidence type="ECO:0000313" key="10">
    <source>
        <dbReference type="EMBL" id="ADU66347.1"/>
    </source>
</evidence>
<proteinExistence type="predicted"/>
<dbReference type="SFLD" id="SFLDG01082">
    <property type="entry name" value="B12-binding_domain_containing"/>
    <property type="match status" value="1"/>
</dbReference>
<dbReference type="InterPro" id="IPR058240">
    <property type="entry name" value="rSAM_sf"/>
</dbReference>
<evidence type="ECO:0000256" key="1">
    <source>
        <dbReference type="ARBA" id="ARBA00001966"/>
    </source>
</evidence>
<dbReference type="InterPro" id="IPR013848">
    <property type="entry name" value="Methylthiotransferase_N"/>
</dbReference>
<evidence type="ECO:0000256" key="3">
    <source>
        <dbReference type="ARBA" id="ARBA00022679"/>
    </source>
</evidence>
<dbReference type="PANTHER" id="PTHR11918">
    <property type="entry name" value="RADICAL SAM PROTEINS"/>
    <property type="match status" value="1"/>
</dbReference>
<evidence type="ECO:0000256" key="4">
    <source>
        <dbReference type="ARBA" id="ARBA00022691"/>
    </source>
</evidence>
<evidence type="ECO:0000259" key="8">
    <source>
        <dbReference type="PROSITE" id="PS51449"/>
    </source>
</evidence>
<dbReference type="InterPro" id="IPR038135">
    <property type="entry name" value="Methylthiotransferase_N_sf"/>
</dbReference>
<dbReference type="SUPFAM" id="SSF102114">
    <property type="entry name" value="Radical SAM enzymes"/>
    <property type="match status" value="1"/>
</dbReference>
<organism evidence="10 11">
    <name type="scientific">Desulfurispirillum indicum (strain ATCC BAA-1389 / DSM 22839 / S5)</name>
    <dbReference type="NCBI Taxonomy" id="653733"/>
    <lineage>
        <taxon>Bacteria</taxon>
        <taxon>Pseudomonadati</taxon>
        <taxon>Chrysiogenota</taxon>
        <taxon>Chrysiogenia</taxon>
        <taxon>Chrysiogenales</taxon>
        <taxon>Chrysiogenaceae</taxon>
        <taxon>Desulfurispirillum</taxon>
    </lineage>
</organism>
<evidence type="ECO:0000256" key="5">
    <source>
        <dbReference type="ARBA" id="ARBA00022723"/>
    </source>
</evidence>
<dbReference type="GO" id="GO:0046872">
    <property type="term" value="F:metal ion binding"/>
    <property type="evidence" value="ECO:0007669"/>
    <property type="project" value="UniProtKB-KW"/>
</dbReference>
<dbReference type="GO" id="GO:0035598">
    <property type="term" value="F:tRNA (N(6)-L-threonylcarbamoyladenosine(37)-C(2))-methylthiotransferase activity"/>
    <property type="evidence" value="ECO:0007669"/>
    <property type="project" value="TreeGrafter"/>
</dbReference>
<dbReference type="GO" id="GO:0051539">
    <property type="term" value="F:4 iron, 4 sulfur cluster binding"/>
    <property type="evidence" value="ECO:0007669"/>
    <property type="project" value="UniProtKB-KW"/>
</dbReference>
<reference evidence="10 11" key="1">
    <citation type="submission" date="2010-12" db="EMBL/GenBank/DDBJ databases">
        <title>Complete sequence of Desulfurispirillum indicum S5.</title>
        <authorList>
            <consortium name="US DOE Joint Genome Institute"/>
            <person name="Lucas S."/>
            <person name="Copeland A."/>
            <person name="Lapidus A."/>
            <person name="Cheng J.-F."/>
            <person name="Goodwin L."/>
            <person name="Pitluck S."/>
            <person name="Chertkov O."/>
            <person name="Held B."/>
            <person name="Detter J.C."/>
            <person name="Han C."/>
            <person name="Tapia R."/>
            <person name="Land M."/>
            <person name="Hauser L."/>
            <person name="Kyrpides N."/>
            <person name="Ivanova N."/>
            <person name="Mikhailova N."/>
            <person name="Haggblom M."/>
            <person name="Rauschenbach I."/>
            <person name="Bini E."/>
            <person name="Woyke T."/>
        </authorList>
    </citation>
    <scope>NUCLEOTIDE SEQUENCE [LARGE SCALE GENOMIC DNA]</scope>
    <source>
        <strain evidence="11">ATCC BAA-1389 / DSM 22839 / S5</strain>
    </source>
</reference>
<dbReference type="Pfam" id="PF00919">
    <property type="entry name" value="UPF0004"/>
    <property type="match status" value="1"/>
</dbReference>
<protein>
    <submittedName>
        <fullName evidence="10">MiaB-like tRNA modifying enzyme</fullName>
    </submittedName>
</protein>
<evidence type="ECO:0000313" key="11">
    <source>
        <dbReference type="Proteomes" id="UP000002572"/>
    </source>
</evidence>
<keyword evidence="5" id="KW-0479">Metal-binding</keyword>
<keyword evidence="3" id="KW-0808">Transferase</keyword>
<keyword evidence="4" id="KW-0949">S-adenosyl-L-methionine</keyword>
<dbReference type="eggNOG" id="COG0621">
    <property type="taxonomic scope" value="Bacteria"/>
</dbReference>
<evidence type="ECO:0000256" key="7">
    <source>
        <dbReference type="ARBA" id="ARBA00023014"/>
    </source>
</evidence>
<evidence type="ECO:0000256" key="6">
    <source>
        <dbReference type="ARBA" id="ARBA00023004"/>
    </source>
</evidence>
<dbReference type="STRING" id="653733.Selin_1617"/>
<dbReference type="OrthoDB" id="9805215at2"/>
<dbReference type="InterPro" id="IPR023404">
    <property type="entry name" value="rSAM_horseshoe"/>
</dbReference>
<dbReference type="InterPro" id="IPR006638">
    <property type="entry name" value="Elp3/MiaA/NifB-like_rSAM"/>
</dbReference>
<evidence type="ECO:0000256" key="2">
    <source>
        <dbReference type="ARBA" id="ARBA00022485"/>
    </source>
</evidence>
<dbReference type="SMART" id="SM00729">
    <property type="entry name" value="Elp3"/>
    <property type="match status" value="1"/>
</dbReference>
<dbReference type="CDD" id="cd01335">
    <property type="entry name" value="Radical_SAM"/>
    <property type="match status" value="1"/>
</dbReference>